<proteinExistence type="predicted"/>
<evidence type="ECO:0000313" key="3">
    <source>
        <dbReference type="Proteomes" id="UP000789901"/>
    </source>
</evidence>
<evidence type="ECO:0000313" key="2">
    <source>
        <dbReference type="EMBL" id="CAG8651515.1"/>
    </source>
</evidence>
<evidence type="ECO:0000256" key="1">
    <source>
        <dbReference type="SAM" id="MobiDB-lite"/>
    </source>
</evidence>
<comment type="caution">
    <text evidence="2">The sequence shown here is derived from an EMBL/GenBank/DDBJ whole genome shotgun (WGS) entry which is preliminary data.</text>
</comment>
<sequence>MEASREFEAAQESFTERLNKQDEKAAQKRTDSGTKNHQLSEINLAEHVQLMELDSQLEQSEVAKGPGKEI</sequence>
<reference evidence="2 3" key="1">
    <citation type="submission" date="2021-06" db="EMBL/GenBank/DDBJ databases">
        <authorList>
            <person name="Kallberg Y."/>
            <person name="Tangrot J."/>
            <person name="Rosling A."/>
        </authorList>
    </citation>
    <scope>NUCLEOTIDE SEQUENCE [LARGE SCALE GENOMIC DNA]</scope>
    <source>
        <strain evidence="2 3">120-4 pot B 10/14</strain>
    </source>
</reference>
<accession>A0ABN7USW4</accession>
<dbReference type="EMBL" id="CAJVQB010005029">
    <property type="protein sequence ID" value="CAG8651515.1"/>
    <property type="molecule type" value="Genomic_DNA"/>
</dbReference>
<feature type="compositionally biased region" description="Basic and acidic residues" evidence="1">
    <location>
        <begin position="1"/>
        <end position="34"/>
    </location>
</feature>
<name>A0ABN7USW4_GIGMA</name>
<gene>
    <name evidence="2" type="ORF">GMARGA_LOCUS9380</name>
</gene>
<dbReference type="Proteomes" id="UP000789901">
    <property type="component" value="Unassembled WGS sequence"/>
</dbReference>
<organism evidence="2 3">
    <name type="scientific">Gigaspora margarita</name>
    <dbReference type="NCBI Taxonomy" id="4874"/>
    <lineage>
        <taxon>Eukaryota</taxon>
        <taxon>Fungi</taxon>
        <taxon>Fungi incertae sedis</taxon>
        <taxon>Mucoromycota</taxon>
        <taxon>Glomeromycotina</taxon>
        <taxon>Glomeromycetes</taxon>
        <taxon>Diversisporales</taxon>
        <taxon>Gigasporaceae</taxon>
        <taxon>Gigaspora</taxon>
    </lineage>
</organism>
<feature type="region of interest" description="Disordered" evidence="1">
    <location>
        <begin position="1"/>
        <end position="39"/>
    </location>
</feature>
<keyword evidence="3" id="KW-1185">Reference proteome</keyword>
<protein>
    <submittedName>
        <fullName evidence="2">4935_t:CDS:1</fullName>
    </submittedName>
</protein>